<dbReference type="AlphaFoldDB" id="A0AA49JIP4"/>
<organism evidence="1">
    <name type="scientific">Roseihalotalea indica</name>
    <dbReference type="NCBI Taxonomy" id="2867963"/>
    <lineage>
        <taxon>Bacteria</taxon>
        <taxon>Pseudomonadati</taxon>
        <taxon>Bacteroidota</taxon>
        <taxon>Cytophagia</taxon>
        <taxon>Cytophagales</taxon>
        <taxon>Catalimonadaceae</taxon>
        <taxon>Roseihalotalea</taxon>
    </lineage>
</organism>
<reference evidence="1" key="2">
    <citation type="journal article" date="2024" name="Antonie Van Leeuwenhoek">
        <title>Roseihalotalea indica gen. nov., sp. nov., a halophilic Bacteroidetes from mesopelagic Southwest Indian Ocean with higher carbohydrate metabolic potential.</title>
        <authorList>
            <person name="Chen B."/>
            <person name="Zhang M."/>
            <person name="Lin D."/>
            <person name="Ye J."/>
            <person name="Tang K."/>
        </authorList>
    </citation>
    <scope>NUCLEOTIDE SEQUENCE</scope>
    <source>
        <strain evidence="1">TK19036</strain>
    </source>
</reference>
<proteinExistence type="predicted"/>
<evidence type="ECO:0000313" key="1">
    <source>
        <dbReference type="EMBL" id="WKN36132.1"/>
    </source>
</evidence>
<dbReference type="InterPro" id="IPR003607">
    <property type="entry name" value="HD/PDEase_dom"/>
</dbReference>
<accession>A0AA49JIP4</accession>
<dbReference type="SUPFAM" id="SSF109604">
    <property type="entry name" value="HD-domain/PDEase-like"/>
    <property type="match status" value="1"/>
</dbReference>
<sequence length="208" mass="24391">MSENKTILQQVEGYVKELLDNQLPPDITFHTLEHTQQVVGAVNVIGSQEEITRQEMEILILSAWFHDVGFIRSYHKHEERSASIAFDFLSNLGYDKGSIDQIVANIKATCLPQRPVNFMEEILCDADLFHLSQPDYWKQNQLLRRELELCFGIYYEDIHWFRENLKFLQGHRYFTHYGRTVLENGKEQKVAKNIKIVERLDSGIQECD</sequence>
<protein>
    <recommendedName>
        <fullName evidence="2">HD domain-containing protein</fullName>
    </recommendedName>
</protein>
<dbReference type="CDD" id="cd00077">
    <property type="entry name" value="HDc"/>
    <property type="match status" value="1"/>
</dbReference>
<dbReference type="EMBL" id="CP120682">
    <property type="protein sequence ID" value="WKN36132.1"/>
    <property type="molecule type" value="Genomic_DNA"/>
</dbReference>
<dbReference type="Gene3D" id="1.10.3210.10">
    <property type="entry name" value="Hypothetical protein af1432"/>
    <property type="match status" value="1"/>
</dbReference>
<name>A0AA49JIP4_9BACT</name>
<gene>
    <name evidence="1" type="ORF">K4G66_27580</name>
</gene>
<evidence type="ECO:0008006" key="2">
    <source>
        <dbReference type="Google" id="ProtNLM"/>
    </source>
</evidence>
<reference evidence="1" key="1">
    <citation type="journal article" date="2023" name="Comput. Struct. Biotechnol. J.">
        <title>Discovery of a novel marine Bacteroidetes with a rich repertoire of carbohydrate-active enzymes.</title>
        <authorList>
            <person name="Chen B."/>
            <person name="Liu G."/>
            <person name="Chen Q."/>
            <person name="Wang H."/>
            <person name="Liu L."/>
            <person name="Tang K."/>
        </authorList>
    </citation>
    <scope>NUCLEOTIDE SEQUENCE</scope>
    <source>
        <strain evidence="1">TK19036</strain>
    </source>
</reference>